<evidence type="ECO:0000256" key="3">
    <source>
        <dbReference type="ARBA" id="ARBA00010973"/>
    </source>
</evidence>
<keyword evidence="5" id="KW-0732">Signal</keyword>
<evidence type="ECO:0000313" key="8">
    <source>
        <dbReference type="EMBL" id="CTQ45347.1"/>
    </source>
</evidence>
<comment type="function">
    <text evidence="1">Is involved in generating a small heat-stable compound (Nod), an acylated oligomer of N-acetylglucosamine, that stimulates mitosis in various plant protoplasts.</text>
</comment>
<dbReference type="GO" id="GO:0016810">
    <property type="term" value="F:hydrolase activity, acting on carbon-nitrogen (but not peptide) bonds"/>
    <property type="evidence" value="ECO:0007669"/>
    <property type="project" value="InterPro"/>
</dbReference>
<dbReference type="PANTHER" id="PTHR34216">
    <property type="match status" value="1"/>
</dbReference>
<protein>
    <recommendedName>
        <fullName evidence="4">Chitooligosaccharide deacetylase</fullName>
    </recommendedName>
    <alternativeName>
        <fullName evidence="6">Nodulation protein B</fullName>
    </alternativeName>
</protein>
<dbReference type="PANTHER" id="PTHR34216:SF3">
    <property type="entry name" value="POLY-BETA-1,6-N-ACETYL-D-GLUCOSAMINE N-DEACETYLASE"/>
    <property type="match status" value="1"/>
</dbReference>
<sequence length="226" mass="24993">MLAKTQVLTFHGIGVPAVPVSPEESHYFVPIETYQRTIERLPALEQKHGVKLEITFDDGNLSDYEVGLPALVEAGRPGRFFVLAARIGAKGYLTAEQMREIVSSGSVIGSHGHDHVDWRKLDAAGFQRELYDARKKIEDAVGAAVTEAAIPFGALDANVLHRLKEAGYGRVFTSTPGLAYQTAWFCPRFSPANGFDPDRDIPPMFSAKKRLKSSLYAFARRAKFRI</sequence>
<comment type="subcellular location">
    <subcellularLocation>
        <location evidence="2">Secreted</location>
    </subcellularLocation>
</comment>
<dbReference type="Proteomes" id="UP000048926">
    <property type="component" value="Unassembled WGS sequence"/>
</dbReference>
<proteinExistence type="inferred from homology"/>
<dbReference type="AlphaFoldDB" id="A0A0M6Y7W0"/>
<dbReference type="InterPro" id="IPR051398">
    <property type="entry name" value="Polysacch_Deacetylase"/>
</dbReference>
<dbReference type="GO" id="GO:0005576">
    <property type="term" value="C:extracellular region"/>
    <property type="evidence" value="ECO:0007669"/>
    <property type="project" value="UniProtKB-SubCell"/>
</dbReference>
<dbReference type="CDD" id="cd10918">
    <property type="entry name" value="CE4_NodB_like_5s_6s"/>
    <property type="match status" value="1"/>
</dbReference>
<organism evidence="8 9">
    <name type="scientific">Roseibium aggregatum</name>
    <dbReference type="NCBI Taxonomy" id="187304"/>
    <lineage>
        <taxon>Bacteria</taxon>
        <taxon>Pseudomonadati</taxon>
        <taxon>Pseudomonadota</taxon>
        <taxon>Alphaproteobacteria</taxon>
        <taxon>Hyphomicrobiales</taxon>
        <taxon>Stappiaceae</taxon>
        <taxon>Roseibium</taxon>
    </lineage>
</organism>
<dbReference type="Gene3D" id="3.20.20.370">
    <property type="entry name" value="Glycoside hydrolase/deacetylase"/>
    <property type="match status" value="1"/>
</dbReference>
<dbReference type="GO" id="GO:0005975">
    <property type="term" value="P:carbohydrate metabolic process"/>
    <property type="evidence" value="ECO:0007669"/>
    <property type="project" value="InterPro"/>
</dbReference>
<dbReference type="STRING" id="187304.B0E33_04445"/>
<dbReference type="PROSITE" id="PS51677">
    <property type="entry name" value="NODB"/>
    <property type="match status" value="1"/>
</dbReference>
<evidence type="ECO:0000256" key="5">
    <source>
        <dbReference type="ARBA" id="ARBA00022729"/>
    </source>
</evidence>
<dbReference type="Pfam" id="PF01522">
    <property type="entry name" value="Polysacc_deac_1"/>
    <property type="match status" value="1"/>
</dbReference>
<dbReference type="EMBL" id="CXST01000002">
    <property type="protein sequence ID" value="CTQ45347.1"/>
    <property type="molecule type" value="Genomic_DNA"/>
</dbReference>
<dbReference type="InterPro" id="IPR002509">
    <property type="entry name" value="NODB_dom"/>
</dbReference>
<name>A0A0M6Y7W0_9HYPH</name>
<evidence type="ECO:0000256" key="2">
    <source>
        <dbReference type="ARBA" id="ARBA00004613"/>
    </source>
</evidence>
<dbReference type="SUPFAM" id="SSF88713">
    <property type="entry name" value="Glycoside hydrolase/deacetylase"/>
    <property type="match status" value="1"/>
</dbReference>
<gene>
    <name evidence="8" type="ORF">LAL4801_03797</name>
</gene>
<dbReference type="InterPro" id="IPR011330">
    <property type="entry name" value="Glyco_hydro/deAcase_b/a-brl"/>
</dbReference>
<feature type="domain" description="NodB homology" evidence="7">
    <location>
        <begin position="50"/>
        <end position="226"/>
    </location>
</feature>
<evidence type="ECO:0000256" key="1">
    <source>
        <dbReference type="ARBA" id="ARBA00003236"/>
    </source>
</evidence>
<evidence type="ECO:0000256" key="6">
    <source>
        <dbReference type="ARBA" id="ARBA00032976"/>
    </source>
</evidence>
<comment type="similarity">
    <text evidence="3">Belongs to the polysaccharide deacetylase family.</text>
</comment>
<accession>A0A0M6Y7W0</accession>
<evidence type="ECO:0000259" key="7">
    <source>
        <dbReference type="PROSITE" id="PS51677"/>
    </source>
</evidence>
<keyword evidence="9" id="KW-1185">Reference proteome</keyword>
<evidence type="ECO:0000256" key="4">
    <source>
        <dbReference type="ARBA" id="ARBA00020071"/>
    </source>
</evidence>
<evidence type="ECO:0000313" key="9">
    <source>
        <dbReference type="Proteomes" id="UP000048926"/>
    </source>
</evidence>
<reference evidence="9" key="1">
    <citation type="submission" date="2015-07" db="EMBL/GenBank/DDBJ databases">
        <authorList>
            <person name="Rodrigo-Torres Lidia"/>
            <person name="Arahal R.David."/>
        </authorList>
    </citation>
    <scope>NUCLEOTIDE SEQUENCE [LARGE SCALE GENOMIC DNA]</scope>
    <source>
        <strain evidence="9">CECT 4801</strain>
    </source>
</reference>